<feature type="region of interest" description="Disordered" evidence="2">
    <location>
        <begin position="346"/>
        <end position="387"/>
    </location>
</feature>
<feature type="compositionally biased region" description="Basic and acidic residues" evidence="2">
    <location>
        <begin position="350"/>
        <end position="370"/>
    </location>
</feature>
<evidence type="ECO:0000313" key="3">
    <source>
        <dbReference type="EMBL" id="OMJ86342.1"/>
    </source>
</evidence>
<feature type="coiled-coil region" evidence="1">
    <location>
        <begin position="569"/>
        <end position="596"/>
    </location>
</feature>
<proteinExistence type="predicted"/>
<protein>
    <submittedName>
        <fullName evidence="3">Uncharacterized protein</fullName>
    </submittedName>
</protein>
<feature type="region of interest" description="Disordered" evidence="2">
    <location>
        <begin position="488"/>
        <end position="566"/>
    </location>
</feature>
<evidence type="ECO:0000256" key="2">
    <source>
        <dbReference type="SAM" id="MobiDB-lite"/>
    </source>
</evidence>
<dbReference type="Proteomes" id="UP000187209">
    <property type="component" value="Unassembled WGS sequence"/>
</dbReference>
<sequence length="751" mass="87891">MENTTDPLQLLQLLDPSEWPNIPKPVLSAVICIKKCIFSQSAKITELNQKININSSNTQRRFEETDFKIIQTNTTLNAQIESTKKQISDSIETLYTEISNFKKIVSEDFDFKHKSTDTRLNIMQEQQFVMKRVLQSLPGKQEVENNIKEANSELRTSIKKEMTDYIIFPEIVTLNNRITSSNENYDKYISKLQELVEVLRNNIQVIDAQQTERQMSFEKLLRNAEKEKREDLDNVQINISAIEKSITNLQSQFNEKHKNMISLLAGVEKSSKEVLLRAHNFEEKYIEFQDKAYDLKEHSIELEDKTKDLDDKTKDLDDKTKNLEDRIFSIEDALQRYEEVHQNMENSEEMMARKQREKEQMKKIKNEKKQEKKARKKEKKKTENEEKVKELKNIYENNEKSTVKNEINEKIKINLPIVDDLQINTDALKSLNKLPIQAMDKFQGLSVSPKNFSLSSKDAYIKNSELLNDLETEVEPIRISKDSIQLGKDTSFKRRHSPLISNESQKNQRETIRINREPHRLRDNDKGKKEDKVEKNDKEGNEDKNVTGFSILEENLNSPRSKMHSDESLKKYSLKISSLEEKAKELQENMISIQYKNKSEKLELELMIKDLKDKLMWLPMNLNVIKGKTPTEARLYTIEARLRTEENSRVDQYNLLLTTINKLKADFTALASNNTQAFPQISTGRYTNRILDRNPSIDMNDYIKSEQKHSEYSQRAEKDKNGARRMSVDLEKNYKGPYIAKRGTLYDSFGY</sequence>
<feature type="compositionally biased region" description="Basic and acidic residues" evidence="2">
    <location>
        <begin position="506"/>
        <end position="545"/>
    </location>
</feature>
<organism evidence="3 4">
    <name type="scientific">Stentor coeruleus</name>
    <dbReference type="NCBI Taxonomy" id="5963"/>
    <lineage>
        <taxon>Eukaryota</taxon>
        <taxon>Sar</taxon>
        <taxon>Alveolata</taxon>
        <taxon>Ciliophora</taxon>
        <taxon>Postciliodesmatophora</taxon>
        <taxon>Heterotrichea</taxon>
        <taxon>Heterotrichida</taxon>
        <taxon>Stentoridae</taxon>
        <taxon>Stentor</taxon>
    </lineage>
</organism>
<accession>A0A1R2CBI4</accession>
<evidence type="ECO:0000256" key="1">
    <source>
        <dbReference type="SAM" id="Coils"/>
    </source>
</evidence>
<feature type="region of interest" description="Disordered" evidence="2">
    <location>
        <begin position="704"/>
        <end position="724"/>
    </location>
</feature>
<feature type="coiled-coil region" evidence="1">
    <location>
        <begin position="140"/>
        <end position="252"/>
    </location>
</feature>
<gene>
    <name evidence="3" type="ORF">SteCoe_12193</name>
</gene>
<reference evidence="3 4" key="1">
    <citation type="submission" date="2016-11" db="EMBL/GenBank/DDBJ databases">
        <title>The macronuclear genome of Stentor coeruleus: a giant cell with tiny introns.</title>
        <authorList>
            <person name="Slabodnick M."/>
            <person name="Ruby J.G."/>
            <person name="Reiff S.B."/>
            <person name="Swart E.C."/>
            <person name="Gosai S."/>
            <person name="Prabakaran S."/>
            <person name="Witkowska E."/>
            <person name="Larue G.E."/>
            <person name="Fisher S."/>
            <person name="Freeman R.M."/>
            <person name="Gunawardena J."/>
            <person name="Chu W."/>
            <person name="Stover N.A."/>
            <person name="Gregory B.D."/>
            <person name="Nowacki M."/>
            <person name="Derisi J."/>
            <person name="Roy S.W."/>
            <person name="Marshall W.F."/>
            <person name="Sood P."/>
        </authorList>
    </citation>
    <scope>NUCLEOTIDE SEQUENCE [LARGE SCALE GENOMIC DNA]</scope>
    <source>
        <strain evidence="3">WM001</strain>
    </source>
</reference>
<keyword evidence="1" id="KW-0175">Coiled coil</keyword>
<name>A0A1R2CBI4_9CILI</name>
<keyword evidence="4" id="KW-1185">Reference proteome</keyword>
<evidence type="ECO:0000313" key="4">
    <source>
        <dbReference type="Proteomes" id="UP000187209"/>
    </source>
</evidence>
<dbReference type="AlphaFoldDB" id="A0A1R2CBI4"/>
<dbReference type="EMBL" id="MPUH01000209">
    <property type="protein sequence ID" value="OMJ86342.1"/>
    <property type="molecule type" value="Genomic_DNA"/>
</dbReference>
<comment type="caution">
    <text evidence="3">The sequence shown here is derived from an EMBL/GenBank/DDBJ whole genome shotgun (WGS) entry which is preliminary data.</text>
</comment>